<dbReference type="InterPro" id="IPR050595">
    <property type="entry name" value="Bact_response_regulator"/>
</dbReference>
<gene>
    <name evidence="5" type="ORF">HK415_06800</name>
</gene>
<dbReference type="GO" id="GO:0000160">
    <property type="term" value="P:phosphorelay signal transduction system"/>
    <property type="evidence" value="ECO:0007669"/>
    <property type="project" value="InterPro"/>
</dbReference>
<organism evidence="5 6">
    <name type="scientific">Ramlibacter montanisoli</name>
    <dbReference type="NCBI Taxonomy" id="2732512"/>
    <lineage>
        <taxon>Bacteria</taxon>
        <taxon>Pseudomonadati</taxon>
        <taxon>Pseudomonadota</taxon>
        <taxon>Betaproteobacteria</taxon>
        <taxon>Burkholderiales</taxon>
        <taxon>Comamonadaceae</taxon>
        <taxon>Ramlibacter</taxon>
    </lineage>
</organism>
<proteinExistence type="predicted"/>
<evidence type="ECO:0000256" key="3">
    <source>
        <dbReference type="SAM" id="MobiDB-lite"/>
    </source>
</evidence>
<dbReference type="Gene3D" id="3.40.50.2300">
    <property type="match status" value="1"/>
</dbReference>
<reference evidence="5 6" key="2">
    <citation type="submission" date="2020-06" db="EMBL/GenBank/DDBJ databases">
        <title>Ramlibacter rhizophilus sp. nov., isolated from rhizosphere soil of national flower Mugunghwa from South Korea.</title>
        <authorList>
            <person name="Zheng-Fei Y."/>
            <person name="Huan T."/>
        </authorList>
    </citation>
    <scope>NUCLEOTIDE SEQUENCE [LARGE SCALE GENOMIC DNA]</scope>
    <source>
        <strain evidence="5 6">B156</strain>
    </source>
</reference>
<keyword evidence="1 2" id="KW-0597">Phosphoprotein</keyword>
<name>A0A849K927_9BURK</name>
<dbReference type="PANTHER" id="PTHR44591:SF3">
    <property type="entry name" value="RESPONSE REGULATORY DOMAIN-CONTAINING PROTEIN"/>
    <property type="match status" value="1"/>
</dbReference>
<accession>A0A849K927</accession>
<dbReference type="Proteomes" id="UP000552954">
    <property type="component" value="Unassembled WGS sequence"/>
</dbReference>
<dbReference type="Pfam" id="PF00072">
    <property type="entry name" value="Response_reg"/>
    <property type="match status" value="1"/>
</dbReference>
<dbReference type="InterPro" id="IPR011006">
    <property type="entry name" value="CheY-like_superfamily"/>
</dbReference>
<feature type="domain" description="Response regulatory" evidence="4">
    <location>
        <begin position="13"/>
        <end position="129"/>
    </location>
</feature>
<keyword evidence="6" id="KW-1185">Reference proteome</keyword>
<evidence type="ECO:0000313" key="5">
    <source>
        <dbReference type="EMBL" id="NNU42934.1"/>
    </source>
</evidence>
<dbReference type="AlphaFoldDB" id="A0A849K927"/>
<reference evidence="5 6" key="1">
    <citation type="submission" date="2020-05" db="EMBL/GenBank/DDBJ databases">
        <authorList>
            <person name="Khan S.A."/>
            <person name="Jeon C.O."/>
            <person name="Chun B.H."/>
        </authorList>
    </citation>
    <scope>NUCLEOTIDE SEQUENCE [LARGE SCALE GENOMIC DNA]</scope>
    <source>
        <strain evidence="5 6">B156</strain>
    </source>
</reference>
<dbReference type="RefSeq" id="WP_171557581.1">
    <property type="nucleotide sequence ID" value="NZ_JABFCS010000001.1"/>
</dbReference>
<comment type="caution">
    <text evidence="5">The sequence shown here is derived from an EMBL/GenBank/DDBJ whole genome shotgun (WGS) entry which is preliminary data.</text>
</comment>
<dbReference type="SMART" id="SM00448">
    <property type="entry name" value="REC"/>
    <property type="match status" value="1"/>
</dbReference>
<evidence type="ECO:0000256" key="2">
    <source>
        <dbReference type="PROSITE-ProRule" id="PRU00169"/>
    </source>
</evidence>
<dbReference type="PANTHER" id="PTHR44591">
    <property type="entry name" value="STRESS RESPONSE REGULATOR PROTEIN 1"/>
    <property type="match status" value="1"/>
</dbReference>
<evidence type="ECO:0000313" key="6">
    <source>
        <dbReference type="Proteomes" id="UP000552954"/>
    </source>
</evidence>
<dbReference type="SUPFAM" id="SSF52172">
    <property type="entry name" value="CheY-like"/>
    <property type="match status" value="1"/>
</dbReference>
<evidence type="ECO:0000256" key="1">
    <source>
        <dbReference type="ARBA" id="ARBA00022553"/>
    </source>
</evidence>
<dbReference type="EMBL" id="JABFCS010000001">
    <property type="protein sequence ID" value="NNU42934.1"/>
    <property type="molecule type" value="Genomic_DNA"/>
</dbReference>
<protein>
    <submittedName>
        <fullName evidence="5">Response regulator</fullName>
    </submittedName>
</protein>
<feature type="modified residue" description="4-aspartylphosphate" evidence="2">
    <location>
        <position position="64"/>
    </location>
</feature>
<dbReference type="InterPro" id="IPR001789">
    <property type="entry name" value="Sig_transdc_resp-reg_receiver"/>
</dbReference>
<feature type="region of interest" description="Disordered" evidence="3">
    <location>
        <begin position="139"/>
        <end position="162"/>
    </location>
</feature>
<dbReference type="CDD" id="cd00156">
    <property type="entry name" value="REC"/>
    <property type="match status" value="1"/>
</dbReference>
<evidence type="ECO:0000259" key="4">
    <source>
        <dbReference type="PROSITE" id="PS50110"/>
    </source>
</evidence>
<sequence>MSEAPPHDARLLRALLVEDSRLDVELLQVQLERAYPGVQLEVVREEAQFVDALRAGGWDLVLSDYELPGFTGADLLDHRNGIAPDVPFIFVSGVIGEDNAVELLKRGATDYVSKSRLARLAPVLQRALREVEERRARELAERQLRRPTSPSPRWWTACATTR</sequence>
<dbReference type="PROSITE" id="PS50110">
    <property type="entry name" value="RESPONSE_REGULATORY"/>
    <property type="match status" value="1"/>
</dbReference>